<dbReference type="STRING" id="1612202.SAMN05421734_10642"/>
<dbReference type="InterPro" id="IPR020909">
    <property type="entry name" value="UPF0736"/>
</dbReference>
<organism evidence="1 2">
    <name type="scientific">Pelagirhabdus alkalitolerans</name>
    <dbReference type="NCBI Taxonomy" id="1612202"/>
    <lineage>
        <taxon>Bacteria</taxon>
        <taxon>Bacillati</taxon>
        <taxon>Bacillota</taxon>
        <taxon>Bacilli</taxon>
        <taxon>Bacillales</taxon>
        <taxon>Bacillaceae</taxon>
        <taxon>Pelagirhabdus</taxon>
    </lineage>
</organism>
<evidence type="ECO:0008006" key="3">
    <source>
        <dbReference type="Google" id="ProtNLM"/>
    </source>
</evidence>
<accession>A0A1G6KEK7</accession>
<protein>
    <recommendedName>
        <fullName evidence="3">DUF3603 family protein</fullName>
    </recommendedName>
</protein>
<dbReference type="Proteomes" id="UP000242949">
    <property type="component" value="Unassembled WGS sequence"/>
</dbReference>
<dbReference type="Pfam" id="PF12227">
    <property type="entry name" value="DUF3603"/>
    <property type="match status" value="1"/>
</dbReference>
<dbReference type="AlphaFoldDB" id="A0A1G6KEK7"/>
<sequence>MESIQDVWVNWFEGEEYGYNVCHFHEWRPSDRIELIDRIPILHMKPSLFTMIENSLNDLPQELLKKIKNQTIKSQKPVQYAAIVSDAQSVLAFDTLGYSYPIKKSRLTPVQEKKVLKRVKKSPVFTINHWLNPFTQHDQSITLPTELMIGLTRRERELKRLTLLALDQLKKDEHSKEVHYWLTEWEPERYSTIMELPFRKAWSRLYDHISKGWSVDHEMFCLALIEGEPLFEEMYKKATQSRRTRFKKIY</sequence>
<gene>
    <name evidence="1" type="ORF">SAMN05421734_10642</name>
</gene>
<dbReference type="EMBL" id="FMYI01000006">
    <property type="protein sequence ID" value="SDC28746.1"/>
    <property type="molecule type" value="Genomic_DNA"/>
</dbReference>
<dbReference type="RefSeq" id="WP_090795835.1">
    <property type="nucleotide sequence ID" value="NZ_FMYI01000006.1"/>
</dbReference>
<evidence type="ECO:0000313" key="1">
    <source>
        <dbReference type="EMBL" id="SDC28746.1"/>
    </source>
</evidence>
<evidence type="ECO:0000313" key="2">
    <source>
        <dbReference type="Proteomes" id="UP000242949"/>
    </source>
</evidence>
<proteinExistence type="predicted"/>
<reference evidence="2" key="1">
    <citation type="submission" date="2016-09" db="EMBL/GenBank/DDBJ databases">
        <authorList>
            <person name="Varghese N."/>
            <person name="Submissions S."/>
        </authorList>
    </citation>
    <scope>NUCLEOTIDE SEQUENCE [LARGE SCALE GENOMIC DNA]</scope>
    <source>
        <strain evidence="2">S5</strain>
    </source>
</reference>
<dbReference type="OrthoDB" id="2960746at2"/>
<name>A0A1G6KEK7_9BACI</name>
<keyword evidence="2" id="KW-1185">Reference proteome</keyword>